<dbReference type="Proteomes" id="UP001501323">
    <property type="component" value="Unassembled WGS sequence"/>
</dbReference>
<sequence>MAKTPRWKQVSYADGFMHIRLSSWKYFHDYIRQEFLDFPNYVWRGQRDAIWPLETSLDRALRGTPVSGRPALVRRHFGKFKLASRGRRGSNPQKIESENEWWAIAQHNGMATPLLDWTESPFVALYFAFHKDTSPASGERAVWALGGGEITKINRRIKASHTGDDPPILEYIRPSQDENARLVAQGGLFTKTPLQITVDKWVTSNFTSTSGEACLVKISIPTADRPQCLRTLNRMNINHLSLFPDLFGAGAHCNAALQIKGY</sequence>
<proteinExistence type="predicted"/>
<evidence type="ECO:0000313" key="2">
    <source>
        <dbReference type="EMBL" id="GAA4861325.1"/>
    </source>
</evidence>
<evidence type="ECO:0000313" key="3">
    <source>
        <dbReference type="Proteomes" id="UP001501323"/>
    </source>
</evidence>
<dbReference type="EMBL" id="BAABJY010000002">
    <property type="protein sequence ID" value="GAA4861325.1"/>
    <property type="molecule type" value="Genomic_DNA"/>
</dbReference>
<organism evidence="2 3">
    <name type="scientific">Luteimonas vadosa</name>
    <dbReference type="NCBI Taxonomy" id="1165507"/>
    <lineage>
        <taxon>Bacteria</taxon>
        <taxon>Pseudomonadati</taxon>
        <taxon>Pseudomonadota</taxon>
        <taxon>Gammaproteobacteria</taxon>
        <taxon>Lysobacterales</taxon>
        <taxon>Lysobacteraceae</taxon>
        <taxon>Luteimonas</taxon>
    </lineage>
</organism>
<accession>A0ABP9E2P9</accession>
<name>A0ABP9E2P9_9GAMM</name>
<dbReference type="SMART" id="SM00901">
    <property type="entry name" value="FRG"/>
    <property type="match status" value="1"/>
</dbReference>
<dbReference type="InterPro" id="IPR014966">
    <property type="entry name" value="FRG-dom"/>
</dbReference>
<dbReference type="Pfam" id="PF08867">
    <property type="entry name" value="FRG"/>
    <property type="match status" value="1"/>
</dbReference>
<gene>
    <name evidence="2" type="ORF">GCM10023332_11590</name>
</gene>
<keyword evidence="3" id="KW-1185">Reference proteome</keyword>
<protein>
    <submittedName>
        <fullName evidence="2">FRG domain-containing protein</fullName>
    </submittedName>
</protein>
<comment type="caution">
    <text evidence="2">The sequence shown here is derived from an EMBL/GenBank/DDBJ whole genome shotgun (WGS) entry which is preliminary data.</text>
</comment>
<reference evidence="3" key="1">
    <citation type="journal article" date="2019" name="Int. J. Syst. Evol. Microbiol.">
        <title>The Global Catalogue of Microorganisms (GCM) 10K type strain sequencing project: providing services to taxonomists for standard genome sequencing and annotation.</title>
        <authorList>
            <consortium name="The Broad Institute Genomics Platform"/>
            <consortium name="The Broad Institute Genome Sequencing Center for Infectious Disease"/>
            <person name="Wu L."/>
            <person name="Ma J."/>
        </authorList>
    </citation>
    <scope>NUCLEOTIDE SEQUENCE [LARGE SCALE GENOMIC DNA]</scope>
    <source>
        <strain evidence="3">JCM 18392</strain>
    </source>
</reference>
<evidence type="ECO:0000259" key="1">
    <source>
        <dbReference type="SMART" id="SM00901"/>
    </source>
</evidence>
<feature type="domain" description="FRG" evidence="1">
    <location>
        <begin position="37"/>
        <end position="143"/>
    </location>
</feature>